<keyword evidence="1" id="KW-0472">Membrane</keyword>
<evidence type="ECO:0000313" key="3">
    <source>
        <dbReference type="Proteomes" id="UP001519345"/>
    </source>
</evidence>
<accession>A0ABS4IKY7</accession>
<dbReference type="EMBL" id="JAGGKX010000029">
    <property type="protein sequence ID" value="MBP1971632.1"/>
    <property type="molecule type" value="Genomic_DNA"/>
</dbReference>
<organism evidence="2 3">
    <name type="scientific">Virgibacillus natechei</name>
    <dbReference type="NCBI Taxonomy" id="1216297"/>
    <lineage>
        <taxon>Bacteria</taxon>
        <taxon>Bacillati</taxon>
        <taxon>Bacillota</taxon>
        <taxon>Bacilli</taxon>
        <taxon>Bacillales</taxon>
        <taxon>Bacillaceae</taxon>
        <taxon>Virgibacillus</taxon>
    </lineage>
</organism>
<keyword evidence="3" id="KW-1185">Reference proteome</keyword>
<name>A0ABS4IKY7_9BACI</name>
<protein>
    <submittedName>
        <fullName evidence="2">Uncharacterized protein</fullName>
    </submittedName>
</protein>
<sequence length="32" mass="3578">MSMKLISRVGIIAGIALYIVNLYALHDLLGRY</sequence>
<feature type="transmembrane region" description="Helical" evidence="1">
    <location>
        <begin position="6"/>
        <end position="25"/>
    </location>
</feature>
<evidence type="ECO:0000256" key="1">
    <source>
        <dbReference type="SAM" id="Phobius"/>
    </source>
</evidence>
<proteinExistence type="predicted"/>
<keyword evidence="1" id="KW-1133">Transmembrane helix</keyword>
<gene>
    <name evidence="2" type="ORF">J2Z83_003783</name>
</gene>
<keyword evidence="1" id="KW-0812">Transmembrane</keyword>
<dbReference type="Proteomes" id="UP001519345">
    <property type="component" value="Unassembled WGS sequence"/>
</dbReference>
<comment type="caution">
    <text evidence="2">The sequence shown here is derived from an EMBL/GenBank/DDBJ whole genome shotgun (WGS) entry which is preliminary data.</text>
</comment>
<evidence type="ECO:0000313" key="2">
    <source>
        <dbReference type="EMBL" id="MBP1971632.1"/>
    </source>
</evidence>
<reference evidence="2 3" key="1">
    <citation type="submission" date="2021-03" db="EMBL/GenBank/DDBJ databases">
        <title>Genomic Encyclopedia of Type Strains, Phase IV (KMG-IV): sequencing the most valuable type-strain genomes for metagenomic binning, comparative biology and taxonomic classification.</title>
        <authorList>
            <person name="Goeker M."/>
        </authorList>
    </citation>
    <scope>NUCLEOTIDE SEQUENCE [LARGE SCALE GENOMIC DNA]</scope>
    <source>
        <strain evidence="2 3">DSM 25609</strain>
    </source>
</reference>